<comment type="caution">
    <text evidence="3">The sequence shown here is derived from an EMBL/GenBank/DDBJ whole genome shotgun (WGS) entry which is preliminary data.</text>
</comment>
<dbReference type="InterPro" id="IPR016186">
    <property type="entry name" value="C-type_lectin-like/link_sf"/>
</dbReference>
<dbReference type="Proteomes" id="UP001497497">
    <property type="component" value="Unassembled WGS sequence"/>
</dbReference>
<evidence type="ECO:0000259" key="2">
    <source>
        <dbReference type="PROSITE" id="PS50041"/>
    </source>
</evidence>
<name>A0AAV2IDB1_LYMST</name>
<evidence type="ECO:0000313" key="3">
    <source>
        <dbReference type="EMBL" id="CAL1542652.1"/>
    </source>
</evidence>
<organism evidence="3 4">
    <name type="scientific">Lymnaea stagnalis</name>
    <name type="common">Great pond snail</name>
    <name type="synonym">Helix stagnalis</name>
    <dbReference type="NCBI Taxonomy" id="6523"/>
    <lineage>
        <taxon>Eukaryota</taxon>
        <taxon>Metazoa</taxon>
        <taxon>Spiralia</taxon>
        <taxon>Lophotrochozoa</taxon>
        <taxon>Mollusca</taxon>
        <taxon>Gastropoda</taxon>
        <taxon>Heterobranchia</taxon>
        <taxon>Euthyneura</taxon>
        <taxon>Panpulmonata</taxon>
        <taxon>Hygrophila</taxon>
        <taxon>Lymnaeoidea</taxon>
        <taxon>Lymnaeidae</taxon>
        <taxon>Lymnaea</taxon>
    </lineage>
</organism>
<evidence type="ECO:0000313" key="4">
    <source>
        <dbReference type="Proteomes" id="UP001497497"/>
    </source>
</evidence>
<accession>A0AAV2IDB1</accession>
<dbReference type="PANTHER" id="PTHR22803">
    <property type="entry name" value="MANNOSE, PHOSPHOLIPASE, LECTIN RECEPTOR RELATED"/>
    <property type="match status" value="1"/>
</dbReference>
<dbReference type="InterPro" id="IPR016187">
    <property type="entry name" value="CTDL_fold"/>
</dbReference>
<protein>
    <recommendedName>
        <fullName evidence="2">C-type lectin domain-containing protein</fullName>
    </recommendedName>
</protein>
<dbReference type="PROSITE" id="PS50041">
    <property type="entry name" value="C_TYPE_LECTIN_2"/>
    <property type="match status" value="1"/>
</dbReference>
<dbReference type="Pfam" id="PF00059">
    <property type="entry name" value="Lectin_C"/>
    <property type="match status" value="1"/>
</dbReference>
<proteinExistence type="predicted"/>
<dbReference type="SUPFAM" id="SSF56436">
    <property type="entry name" value="C-type lectin-like"/>
    <property type="match status" value="1"/>
</dbReference>
<sequence length="195" mass="22417">MVSINCLLCGVLLTVCFTALSDAQYYPSFKNELRDIKSRLSQLENFKANISTRFSNAASALFEISPEFRGHRYYLSKKTGNAAIPVSEAICELFGGYLVEINDEGEYRFVQNFIRNHTSDFFGVYTGGNDEDHEGTWVYRHSKEPALFLDWTPGQPTNDIDGDCLILLNRNDWRMDDFRCYHVNSDTRFMCEVLV</sequence>
<evidence type="ECO:0000256" key="1">
    <source>
        <dbReference type="SAM" id="SignalP"/>
    </source>
</evidence>
<reference evidence="3 4" key="1">
    <citation type="submission" date="2024-04" db="EMBL/GenBank/DDBJ databases">
        <authorList>
            <consortium name="Genoscope - CEA"/>
            <person name="William W."/>
        </authorList>
    </citation>
    <scope>NUCLEOTIDE SEQUENCE [LARGE SCALE GENOMIC DNA]</scope>
</reference>
<gene>
    <name evidence="3" type="ORF">GSLYS_00016186001</name>
</gene>
<feature type="signal peptide" evidence="1">
    <location>
        <begin position="1"/>
        <end position="23"/>
    </location>
</feature>
<keyword evidence="4" id="KW-1185">Reference proteome</keyword>
<dbReference type="InterPro" id="IPR001304">
    <property type="entry name" value="C-type_lectin-like"/>
</dbReference>
<feature type="domain" description="C-type lectin" evidence="2">
    <location>
        <begin position="68"/>
        <end position="174"/>
    </location>
</feature>
<feature type="chain" id="PRO_5043651612" description="C-type lectin domain-containing protein" evidence="1">
    <location>
        <begin position="24"/>
        <end position="195"/>
    </location>
</feature>
<dbReference type="InterPro" id="IPR050111">
    <property type="entry name" value="C-type_lectin/snaclec_domain"/>
</dbReference>
<dbReference type="CDD" id="cd00037">
    <property type="entry name" value="CLECT"/>
    <property type="match status" value="1"/>
</dbReference>
<dbReference type="EMBL" id="CAXITT010000499">
    <property type="protein sequence ID" value="CAL1542652.1"/>
    <property type="molecule type" value="Genomic_DNA"/>
</dbReference>
<keyword evidence="1" id="KW-0732">Signal</keyword>
<dbReference type="AlphaFoldDB" id="A0AAV2IDB1"/>
<dbReference type="SMART" id="SM00034">
    <property type="entry name" value="CLECT"/>
    <property type="match status" value="1"/>
</dbReference>
<dbReference type="Gene3D" id="3.10.100.10">
    <property type="entry name" value="Mannose-Binding Protein A, subunit A"/>
    <property type="match status" value="1"/>
</dbReference>